<dbReference type="EMBL" id="BMRE01000019">
    <property type="protein sequence ID" value="GGU46835.1"/>
    <property type="molecule type" value="Genomic_DNA"/>
</dbReference>
<reference evidence="2" key="1">
    <citation type="journal article" date="2019" name="Int. J. Syst. Evol. Microbiol.">
        <title>The Global Catalogue of Microorganisms (GCM) 10K type strain sequencing project: providing services to taxonomists for standard genome sequencing and annotation.</title>
        <authorList>
            <consortium name="The Broad Institute Genomics Platform"/>
            <consortium name="The Broad Institute Genome Sequencing Center for Infectious Disease"/>
            <person name="Wu L."/>
            <person name="Ma J."/>
        </authorList>
    </citation>
    <scope>NUCLEOTIDE SEQUENCE [LARGE SCALE GENOMIC DNA]</scope>
    <source>
        <strain evidence="2">JCM 3296</strain>
    </source>
</reference>
<keyword evidence="2" id="KW-1185">Reference proteome</keyword>
<comment type="caution">
    <text evidence="1">The sequence shown here is derived from an EMBL/GenBank/DDBJ whole genome shotgun (WGS) entry which is preliminary data.</text>
</comment>
<evidence type="ECO:0000313" key="2">
    <source>
        <dbReference type="Proteomes" id="UP000649573"/>
    </source>
</evidence>
<name>A0ABQ2UQJ5_9PSEU</name>
<protein>
    <recommendedName>
        <fullName evidence="3">Phage tail tape measure protein, TP901 family, core region</fullName>
    </recommendedName>
</protein>
<accession>A0ABQ2UQJ5</accession>
<evidence type="ECO:0008006" key="3">
    <source>
        <dbReference type="Google" id="ProtNLM"/>
    </source>
</evidence>
<gene>
    <name evidence="1" type="ORF">GCM10010178_44080</name>
</gene>
<evidence type="ECO:0000313" key="1">
    <source>
        <dbReference type="EMBL" id="GGU46835.1"/>
    </source>
</evidence>
<organism evidence="1 2">
    <name type="scientific">Lentzea flava</name>
    <dbReference type="NCBI Taxonomy" id="103732"/>
    <lineage>
        <taxon>Bacteria</taxon>
        <taxon>Bacillati</taxon>
        <taxon>Actinomycetota</taxon>
        <taxon>Actinomycetes</taxon>
        <taxon>Pseudonocardiales</taxon>
        <taxon>Pseudonocardiaceae</taxon>
        <taxon>Lentzea</taxon>
    </lineage>
</organism>
<sequence length="336" mass="34697">MGLGSAVKRAINEEERGDPHISLGAQIQTALARAQLQQLAAQSDQTAMRLLAQLDTLPAEREANALRERQSRKEIKFRAVLDQSFTTTLAGLGQLDRAITGTTTEITRNTAAVGAAALKYGAFAGALAQAISLTGGLGAAAATASGSLLVLPAVGIAAAVAVNTLKLGVEGLSDAFKAESAEDYAKAVKDFPPAMRETTDAVRALRPQLDGLQLDVRTKLFDGLGEEVDQLGGTYLPVLRGGLAEVAGGFNLAARNVAAFAREGRTVDDVQLILDQTGQSVRALSGGAAPLLQIIRDLAAAGSESFPASRPDSLTAQRVWLSSSAVPVRPGSCASG</sequence>
<dbReference type="Proteomes" id="UP000649573">
    <property type="component" value="Unassembled WGS sequence"/>
</dbReference>
<proteinExistence type="predicted"/>